<organism evidence="13">
    <name type="scientific">Ditylum brightwellii</name>
    <dbReference type="NCBI Taxonomy" id="49249"/>
    <lineage>
        <taxon>Eukaryota</taxon>
        <taxon>Sar</taxon>
        <taxon>Stramenopiles</taxon>
        <taxon>Ochrophyta</taxon>
        <taxon>Bacillariophyta</taxon>
        <taxon>Mediophyceae</taxon>
        <taxon>Lithodesmiophycidae</taxon>
        <taxon>Lithodesmiales</taxon>
        <taxon>Lithodesmiaceae</taxon>
        <taxon>Ditylum</taxon>
    </lineage>
</organism>
<dbReference type="SUPFAM" id="SSF88713">
    <property type="entry name" value="Glycoside hydrolase/deacetylase"/>
    <property type="match status" value="1"/>
</dbReference>
<evidence type="ECO:0000256" key="3">
    <source>
        <dbReference type="ARBA" id="ARBA00022723"/>
    </source>
</evidence>
<dbReference type="UniPathway" id="UPA00378"/>
<dbReference type="GO" id="GO:0004559">
    <property type="term" value="F:alpha-mannosidase activity"/>
    <property type="evidence" value="ECO:0007669"/>
    <property type="project" value="InterPro"/>
</dbReference>
<comment type="cofactor">
    <cofactor evidence="9">
        <name>Mn(2+)</name>
        <dbReference type="ChEBI" id="CHEBI:29035"/>
    </cofactor>
</comment>
<dbReference type="SUPFAM" id="SSF88688">
    <property type="entry name" value="Families 57/38 glycoside transferase middle domain"/>
    <property type="match status" value="1"/>
</dbReference>
<dbReference type="Gene3D" id="3.90.550.10">
    <property type="entry name" value="Spore Coat Polysaccharide Biosynthesis Protein SpsA, Chain A"/>
    <property type="match status" value="1"/>
</dbReference>
<evidence type="ECO:0000256" key="6">
    <source>
        <dbReference type="ARBA" id="ARBA00023157"/>
    </source>
</evidence>
<keyword evidence="7" id="KW-0326">Glycosidase</keyword>
<name>A0A7S4R5I9_9STRA</name>
<sequence length="1275" mass="146174">MKRNTVRSSSSDSDNESNNASAPSSVKDKVVRESKKQRAKSSHINRAMRIGIFCLSVLWLACLLAMFVSIQREDTQTIGSHIHAVLNHSHFNSNWKEQHRLNNLRTVLNPATATAPDPKNAATKFGSKSDEYHNRADQAALAKVRHPIKITSTPSTTSVAANEFIDMRDLTATLPFDNPDGGAWKQGWDVKPKPLDPNNPLKVFIVPHSHCDPGWIKTFDVYFRSQTKGILDTIYNALKKDKRRKFIWAEISYFEWWWREQPKHVQETMTQIINDGQLEFVTGGWVQPDEANTQRYAIEIQLQEGHDWLRQTFGDHVIPKFAWSIDPFGYSPTMADILKDYGFQGMLIQRVHYAVKKELAQRKHLEFNWRQTYDDTGDHDIFTHVMPFYSYDVPHTCGPDPSVCCQFDFARINNGYGGCPWHKPAERITHSNVARRSKLILDQWQKKASLYRSNVVLVPLGDDFRYRTNNEAEEQYNNFQMIFDYLNANVKGVQVQFGTLSDYFNAVRGTFQPPLLKGSFFTYADRDQDYWSGYFTSRVFDKALDRKLEQVLFAASAMGATPEEMREHRRSLSLFQHHDGVTGTAKDIVVEDYARYMHNAIENVQKWMVDKLKTNLNTSSLQPCWKASAPRSLGYFDCKLSQPAIVFNPLPIQQSCGDMIVPSHSAIQATLPCENAGPLKSDTTASSIIKFDPITGMMIEPFKEEWMVWKVRKGGAYLFFPGDQVKYLDHRKEKVTIQQNGFIVSTSKWERTIIQKKVPNEFGTGSATVLDFIFKTKLEIDNEEWFVRFNAPISNKGVFHTDLNGANFDTHHFRSDLPIQSQVFPMPTLASIEDSNQRLTVLSEHAQGTASLKDGTIDVWLDRRLLRDDERGLGQGVRDNVLTKTRFRLLLETENYDSDPSTEFEITQLCKAMWDELNHPLEIFGGIGNPTSLMGGLIETTEKMLHLDNNEKNKGSSEGNTNAVPFVFMVHDRVDYFKVAIESLRNSDFPKKLPLIISHDGHVPEMMEYVKSLKSEFNVIQIFHPHACYDHPHEFPADAPELNEGYEGDIYHNKRSPWATCAKHHWIWMTKTVFDMDFDIEDSVESIFFIEEDYVVSPTIYSTIMQGLSLAVNDSKYFGIIFDRTNSGTDKAKVPHVRAGEQDWHEMYFKTGPFAIGRKTWQKVINARDVFCERDEYNWDWTLVYLMSQEVKEDLRLPYLVLVPSVIQVTHIGTEGMHGSKIGNSWSIPKPFHGTDVIHSVSFSPTTFKANGGFHHPKDIEHCKSILAPKWQLFA</sequence>
<dbReference type="InterPro" id="IPR027291">
    <property type="entry name" value="Glyco_hydro_38_N_sf"/>
</dbReference>
<feature type="transmembrane region" description="Helical" evidence="11">
    <location>
        <begin position="50"/>
        <end position="70"/>
    </location>
</feature>
<dbReference type="GO" id="GO:0000139">
    <property type="term" value="C:Golgi membrane"/>
    <property type="evidence" value="ECO:0007669"/>
    <property type="project" value="TreeGrafter"/>
</dbReference>
<dbReference type="GO" id="GO:0009312">
    <property type="term" value="P:oligosaccharide biosynthetic process"/>
    <property type="evidence" value="ECO:0007669"/>
    <property type="project" value="InterPro"/>
</dbReference>
<dbReference type="GO" id="GO:0008455">
    <property type="term" value="F:alpha-1,6-mannosylglycoprotein 2-beta-N-acetylglucosaminyltransferase activity"/>
    <property type="evidence" value="ECO:0007669"/>
    <property type="project" value="InterPro"/>
</dbReference>
<evidence type="ECO:0000256" key="1">
    <source>
        <dbReference type="ARBA" id="ARBA00001947"/>
    </source>
</evidence>
<dbReference type="GO" id="GO:0030246">
    <property type="term" value="F:carbohydrate binding"/>
    <property type="evidence" value="ECO:0007669"/>
    <property type="project" value="InterPro"/>
</dbReference>
<dbReference type="EMBL" id="HBNS01016150">
    <property type="protein sequence ID" value="CAE4603475.1"/>
    <property type="molecule type" value="Transcribed_RNA"/>
</dbReference>
<dbReference type="InterPro" id="IPR011682">
    <property type="entry name" value="Glyco_hydro_38_C"/>
</dbReference>
<dbReference type="Gene3D" id="2.70.98.30">
    <property type="entry name" value="Golgi alpha-mannosidase II, domain 4"/>
    <property type="match status" value="1"/>
</dbReference>
<dbReference type="InterPro" id="IPR007754">
    <property type="entry name" value="GlcNAc_II"/>
</dbReference>
<evidence type="ECO:0000256" key="5">
    <source>
        <dbReference type="ARBA" id="ARBA00022833"/>
    </source>
</evidence>
<dbReference type="InterPro" id="IPR037094">
    <property type="entry name" value="Glyco_hydro_38_cen_sf"/>
</dbReference>
<dbReference type="InterPro" id="IPR050843">
    <property type="entry name" value="Glycosyl_Hydrlase_38"/>
</dbReference>
<keyword evidence="9" id="KW-0464">Manganese</keyword>
<dbReference type="InterPro" id="IPR015341">
    <property type="entry name" value="Glyco_hydro_38_cen"/>
</dbReference>
<accession>A0A7S4R5I9</accession>
<dbReference type="GO" id="GO:0006491">
    <property type="term" value="P:N-glycan processing"/>
    <property type="evidence" value="ECO:0007669"/>
    <property type="project" value="TreeGrafter"/>
</dbReference>
<feature type="binding site" evidence="9">
    <location>
        <position position="1211"/>
    </location>
    <ligand>
        <name>Mn(2+)</name>
        <dbReference type="ChEBI" id="CHEBI:29035"/>
    </ligand>
</feature>
<keyword evidence="11" id="KW-0472">Membrane</keyword>
<keyword evidence="11" id="KW-0812">Transmembrane</keyword>
<feature type="domain" description="Glycoside hydrolase family 38 central" evidence="12">
    <location>
        <begin position="529"/>
        <end position="597"/>
    </location>
</feature>
<feature type="region of interest" description="Disordered" evidence="10">
    <location>
        <begin position="1"/>
        <end position="42"/>
    </location>
</feature>
<dbReference type="InterPro" id="IPR011013">
    <property type="entry name" value="Gal_mutarotase_sf_dom"/>
</dbReference>
<dbReference type="SUPFAM" id="SSF53448">
    <property type="entry name" value="Nucleotide-diphospho-sugar transferases"/>
    <property type="match status" value="1"/>
</dbReference>
<keyword evidence="11" id="KW-1133">Transmembrane helix</keyword>
<dbReference type="Pfam" id="PF07748">
    <property type="entry name" value="Glyco_hydro_38C"/>
    <property type="match status" value="1"/>
</dbReference>
<protein>
    <recommendedName>
        <fullName evidence="12">Glycoside hydrolase family 38 central domain-containing protein</fullName>
    </recommendedName>
</protein>
<evidence type="ECO:0000256" key="11">
    <source>
        <dbReference type="SAM" id="Phobius"/>
    </source>
</evidence>
<feature type="compositionally biased region" description="Basic and acidic residues" evidence="10">
    <location>
        <begin position="26"/>
        <end position="36"/>
    </location>
</feature>
<dbReference type="AlphaFoldDB" id="A0A7S4R5I9"/>
<feature type="binding site" evidence="8">
    <location>
        <position position="1000"/>
    </location>
    <ligand>
        <name>substrate</name>
    </ligand>
</feature>
<reference evidence="13" key="1">
    <citation type="submission" date="2021-01" db="EMBL/GenBank/DDBJ databases">
        <authorList>
            <person name="Corre E."/>
            <person name="Pelletier E."/>
            <person name="Niang G."/>
            <person name="Scheremetjew M."/>
            <person name="Finn R."/>
            <person name="Kale V."/>
            <person name="Holt S."/>
            <person name="Cochrane G."/>
            <person name="Meng A."/>
            <person name="Brown T."/>
            <person name="Cohen L."/>
        </authorList>
    </citation>
    <scope>NUCLEOTIDE SEQUENCE</scope>
    <source>
        <strain evidence="13">GSO104</strain>
    </source>
</reference>
<evidence type="ECO:0000256" key="9">
    <source>
        <dbReference type="PIRSR" id="PIRSR607754-2"/>
    </source>
</evidence>
<dbReference type="InterPro" id="IPR028995">
    <property type="entry name" value="Glyco_hydro_57/38_cen_sf"/>
</dbReference>
<dbReference type="GO" id="GO:0046872">
    <property type="term" value="F:metal ion binding"/>
    <property type="evidence" value="ECO:0007669"/>
    <property type="project" value="UniProtKB-KW"/>
</dbReference>
<dbReference type="SUPFAM" id="SSF74650">
    <property type="entry name" value="Galactose mutarotase-like"/>
    <property type="match status" value="1"/>
</dbReference>
<evidence type="ECO:0000256" key="4">
    <source>
        <dbReference type="ARBA" id="ARBA00022801"/>
    </source>
</evidence>
<dbReference type="InterPro" id="IPR000602">
    <property type="entry name" value="Glyco_hydro_38_N"/>
</dbReference>
<gene>
    <name evidence="13" type="ORF">DBRI00130_LOCUS12960</name>
</gene>
<evidence type="ECO:0000256" key="7">
    <source>
        <dbReference type="ARBA" id="ARBA00023295"/>
    </source>
</evidence>
<proteinExistence type="inferred from homology"/>
<feature type="binding site" evidence="9">
    <location>
        <position position="1093"/>
    </location>
    <ligand>
        <name>Mn(2+)</name>
        <dbReference type="ChEBI" id="CHEBI:29035"/>
    </ligand>
</feature>
<keyword evidence="3 9" id="KW-0479">Metal-binding</keyword>
<feature type="compositionally biased region" description="Low complexity" evidence="10">
    <location>
        <begin position="8"/>
        <end position="25"/>
    </location>
</feature>
<dbReference type="Pfam" id="PF09261">
    <property type="entry name" value="Alpha-mann_mid"/>
    <property type="match status" value="1"/>
</dbReference>
<dbReference type="Gene3D" id="1.20.1270.50">
    <property type="entry name" value="Glycoside hydrolase family 38, central domain"/>
    <property type="match status" value="1"/>
</dbReference>
<evidence type="ECO:0000256" key="2">
    <source>
        <dbReference type="ARBA" id="ARBA00009792"/>
    </source>
</evidence>
<evidence type="ECO:0000256" key="10">
    <source>
        <dbReference type="SAM" id="MobiDB-lite"/>
    </source>
</evidence>
<dbReference type="Gene3D" id="3.20.110.10">
    <property type="entry name" value="Glycoside hydrolase 38, N terminal domain"/>
    <property type="match status" value="1"/>
</dbReference>
<evidence type="ECO:0000313" key="13">
    <source>
        <dbReference type="EMBL" id="CAE4603475.1"/>
    </source>
</evidence>
<dbReference type="PANTHER" id="PTHR11607">
    <property type="entry name" value="ALPHA-MANNOSIDASE"/>
    <property type="match status" value="1"/>
</dbReference>
<evidence type="ECO:0000256" key="8">
    <source>
        <dbReference type="PIRSR" id="PIRSR607754-1"/>
    </source>
</evidence>
<keyword evidence="5" id="KW-0862">Zinc</keyword>
<keyword evidence="4" id="KW-0378">Hydrolase</keyword>
<dbReference type="FunFam" id="3.20.110.10:FF:000010">
    <property type="entry name" value="Alpha-mannosidase"/>
    <property type="match status" value="1"/>
</dbReference>
<dbReference type="InterPro" id="IPR029044">
    <property type="entry name" value="Nucleotide-diphossugar_trans"/>
</dbReference>
<evidence type="ECO:0000259" key="12">
    <source>
        <dbReference type="SMART" id="SM00872"/>
    </source>
</evidence>
<dbReference type="PANTHER" id="PTHR11607:SF3">
    <property type="entry name" value="LYSOSOMAL ALPHA-MANNOSIDASE"/>
    <property type="match status" value="1"/>
</dbReference>
<dbReference type="Pfam" id="PF05060">
    <property type="entry name" value="MGAT2"/>
    <property type="match status" value="1"/>
</dbReference>
<dbReference type="InterPro" id="IPR011330">
    <property type="entry name" value="Glyco_hydro/deAcase_b/a-brl"/>
</dbReference>
<comment type="similarity">
    <text evidence="2">Belongs to the glycosyl hydrolase 38 family.</text>
</comment>
<keyword evidence="6" id="KW-1015">Disulfide bond</keyword>
<dbReference type="GO" id="GO:0005795">
    <property type="term" value="C:Golgi stack"/>
    <property type="evidence" value="ECO:0007669"/>
    <property type="project" value="InterPro"/>
</dbReference>
<comment type="cofactor">
    <cofactor evidence="1">
        <name>Zn(2+)</name>
        <dbReference type="ChEBI" id="CHEBI:29105"/>
    </cofactor>
</comment>
<dbReference type="Pfam" id="PF01074">
    <property type="entry name" value="Glyco_hydro_38N"/>
    <property type="match status" value="1"/>
</dbReference>
<dbReference type="GO" id="GO:0006013">
    <property type="term" value="P:mannose metabolic process"/>
    <property type="evidence" value="ECO:0007669"/>
    <property type="project" value="InterPro"/>
</dbReference>
<dbReference type="SMART" id="SM00872">
    <property type="entry name" value="Alpha-mann_mid"/>
    <property type="match status" value="1"/>
</dbReference>